<evidence type="ECO:0000313" key="3">
    <source>
        <dbReference type="Proteomes" id="UP000016361"/>
    </source>
</evidence>
<dbReference type="Proteomes" id="UP000016361">
    <property type="component" value="Unassembled WGS sequence"/>
</dbReference>
<keyword evidence="1" id="KW-0732">Signal</keyword>
<accession>S4NIG1</accession>
<dbReference type="eggNOG" id="ENOG5030AYM">
    <property type="taxonomic scope" value="Bacteria"/>
</dbReference>
<feature type="signal peptide" evidence="1">
    <location>
        <begin position="1"/>
        <end position="29"/>
    </location>
</feature>
<reference evidence="3" key="1">
    <citation type="journal article" date="2013" name="Genome Announc.">
        <title>Draft Genome Sequence of D-Branched-Chain Amino Acid Producer Lactobacillus otakiensis JCM 15040T, Isolated from a Traditional Japanese Pickle.</title>
        <authorList>
            <person name="Doi K."/>
            <person name="Mori K."/>
            <person name="Mutaguchi Y."/>
            <person name="Tashiro K."/>
            <person name="Fujino Y."/>
            <person name="Ohmori T."/>
            <person name="Kuhara S."/>
            <person name="Ohshima T."/>
        </authorList>
    </citation>
    <scope>NUCLEOTIDE SEQUENCE [LARGE SCALE GENOMIC DNA]</scope>
    <source>
        <strain evidence="3">JCM 15040</strain>
    </source>
</reference>
<feature type="chain" id="PRO_5004521598" evidence="1">
    <location>
        <begin position="30"/>
        <end position="123"/>
    </location>
</feature>
<sequence length="123" mass="14440">MKVKAIATTATLLIGLGIGLVSTSSSANAATWHRGTPKALRGNWRDSTHKVWFHIRKSEIDMYNSYTPGGKFGQGYNRLKYKYVGHHTYKFKMFDMKYQHYTTDTWRYVTHNRLYHGGMFYRY</sequence>
<organism evidence="2 3">
    <name type="scientific">Lentilactobacillus otakiensis DSM 19908 = JCM 15040</name>
    <dbReference type="NCBI Taxonomy" id="1423780"/>
    <lineage>
        <taxon>Bacteria</taxon>
        <taxon>Bacillati</taxon>
        <taxon>Bacillota</taxon>
        <taxon>Bacilli</taxon>
        <taxon>Lactobacillales</taxon>
        <taxon>Lactobacillaceae</taxon>
        <taxon>Lentilactobacillus</taxon>
    </lineage>
</organism>
<dbReference type="AlphaFoldDB" id="S4NIG1"/>
<name>S4NIG1_9LACO</name>
<proteinExistence type="predicted"/>
<evidence type="ECO:0000256" key="1">
    <source>
        <dbReference type="SAM" id="SignalP"/>
    </source>
</evidence>
<evidence type="ECO:0000313" key="2">
    <source>
        <dbReference type="EMBL" id="GAD17027.1"/>
    </source>
</evidence>
<keyword evidence="3" id="KW-1185">Reference proteome</keyword>
<protein>
    <submittedName>
        <fullName evidence="2">Uncharacterized protein</fullName>
    </submittedName>
</protein>
<gene>
    <name evidence="2" type="ORF">LOT_1565</name>
</gene>
<dbReference type="EMBL" id="BASH01000005">
    <property type="protein sequence ID" value="GAD17027.1"/>
    <property type="molecule type" value="Genomic_DNA"/>
</dbReference>
<comment type="caution">
    <text evidence="2">The sequence shown here is derived from an EMBL/GenBank/DDBJ whole genome shotgun (WGS) entry which is preliminary data.</text>
</comment>